<evidence type="ECO:0000256" key="1">
    <source>
        <dbReference type="SAM" id="Phobius"/>
    </source>
</evidence>
<dbReference type="InterPro" id="IPR008407">
    <property type="entry name" value="Brnchd-chn_aa_trnsp_AzlD"/>
</dbReference>
<keyword evidence="1" id="KW-0812">Transmembrane</keyword>
<accession>A0A838XKL7</accession>
<dbReference type="EMBL" id="JACEON010000004">
    <property type="protein sequence ID" value="MBA4611075.1"/>
    <property type="molecule type" value="Genomic_DNA"/>
</dbReference>
<dbReference type="AlphaFoldDB" id="A0A838XKL7"/>
<keyword evidence="3" id="KW-1185">Reference proteome</keyword>
<dbReference type="Proteomes" id="UP000559404">
    <property type="component" value="Unassembled WGS sequence"/>
</dbReference>
<feature type="transmembrane region" description="Helical" evidence="1">
    <location>
        <begin position="67"/>
        <end position="95"/>
    </location>
</feature>
<evidence type="ECO:0000313" key="3">
    <source>
        <dbReference type="Proteomes" id="UP000559404"/>
    </source>
</evidence>
<reference evidence="2 3" key="2">
    <citation type="submission" date="2020-08" db="EMBL/GenBank/DDBJ databases">
        <title>Stappia taiwanensis sp. nov., isolated from a coastal thermal spring.</title>
        <authorList>
            <person name="Kampfer P."/>
        </authorList>
    </citation>
    <scope>NUCLEOTIDE SEQUENCE [LARGE SCALE GENOMIC DNA]</scope>
    <source>
        <strain evidence="2 3">DSM 23284</strain>
    </source>
</reference>
<protein>
    <submittedName>
        <fullName evidence="2">AzlD domain-containing protein</fullName>
    </submittedName>
</protein>
<dbReference type="Pfam" id="PF05437">
    <property type="entry name" value="AzlD"/>
    <property type="match status" value="1"/>
</dbReference>
<comment type="caution">
    <text evidence="2">The sequence shown here is derived from an EMBL/GenBank/DDBJ whole genome shotgun (WGS) entry which is preliminary data.</text>
</comment>
<keyword evidence="1" id="KW-0472">Membrane</keyword>
<dbReference type="RefSeq" id="WP_181759282.1">
    <property type="nucleotide sequence ID" value="NZ_BMCR01000002.1"/>
</dbReference>
<proteinExistence type="predicted"/>
<feature type="transmembrane region" description="Helical" evidence="1">
    <location>
        <begin position="41"/>
        <end position="61"/>
    </location>
</feature>
<name>A0A838XKL7_9HYPH</name>
<sequence>MTVDPFTLLAILGMAVVTYLTRISGLFLMSRVTLPRRLATALDAVPAAVLMAVITPAALATGPAETLAAGVAAIAALRLPMLAVVALGVTAAALFRAMLG</sequence>
<evidence type="ECO:0000313" key="2">
    <source>
        <dbReference type="EMBL" id="MBA4611075.1"/>
    </source>
</evidence>
<organism evidence="2 3">
    <name type="scientific">Stappia taiwanensis</name>
    <dbReference type="NCBI Taxonomy" id="992267"/>
    <lineage>
        <taxon>Bacteria</taxon>
        <taxon>Pseudomonadati</taxon>
        <taxon>Pseudomonadota</taxon>
        <taxon>Alphaproteobacteria</taxon>
        <taxon>Hyphomicrobiales</taxon>
        <taxon>Stappiaceae</taxon>
        <taxon>Stappia</taxon>
    </lineage>
</organism>
<keyword evidence="1" id="KW-1133">Transmembrane helix</keyword>
<feature type="transmembrane region" description="Helical" evidence="1">
    <location>
        <begin position="6"/>
        <end position="29"/>
    </location>
</feature>
<reference evidence="2 3" key="1">
    <citation type="submission" date="2020-07" db="EMBL/GenBank/DDBJ databases">
        <authorList>
            <person name="Li M."/>
        </authorList>
    </citation>
    <scope>NUCLEOTIDE SEQUENCE [LARGE SCALE GENOMIC DNA]</scope>
    <source>
        <strain evidence="2 3">DSM 23284</strain>
    </source>
</reference>
<gene>
    <name evidence="2" type="ORF">H1W37_05405</name>
</gene>